<feature type="transmembrane region" description="Helical" evidence="2">
    <location>
        <begin position="100"/>
        <end position="125"/>
    </location>
</feature>
<keyword evidence="4" id="KW-1185">Reference proteome</keyword>
<organism evidence="3 4">
    <name type="scientific">Clathrus columnatus</name>
    <dbReference type="NCBI Taxonomy" id="1419009"/>
    <lineage>
        <taxon>Eukaryota</taxon>
        <taxon>Fungi</taxon>
        <taxon>Dikarya</taxon>
        <taxon>Basidiomycota</taxon>
        <taxon>Agaricomycotina</taxon>
        <taxon>Agaricomycetes</taxon>
        <taxon>Phallomycetidae</taxon>
        <taxon>Phallales</taxon>
        <taxon>Clathraceae</taxon>
        <taxon>Clathrus</taxon>
    </lineage>
</organism>
<evidence type="ECO:0000256" key="2">
    <source>
        <dbReference type="SAM" id="Phobius"/>
    </source>
</evidence>
<feature type="compositionally biased region" description="Pro residues" evidence="1">
    <location>
        <begin position="190"/>
        <end position="200"/>
    </location>
</feature>
<dbReference type="EMBL" id="BPWL01000002">
    <property type="protein sequence ID" value="GJJ07449.1"/>
    <property type="molecule type" value="Genomic_DNA"/>
</dbReference>
<evidence type="ECO:0008006" key="5">
    <source>
        <dbReference type="Google" id="ProtNLM"/>
    </source>
</evidence>
<reference evidence="3" key="1">
    <citation type="submission" date="2021-10" db="EMBL/GenBank/DDBJ databases">
        <title>De novo Genome Assembly of Clathrus columnatus (Basidiomycota, Fungi) Using Illumina and Nanopore Sequence Data.</title>
        <authorList>
            <person name="Ogiso-Tanaka E."/>
            <person name="Itagaki H."/>
            <person name="Hosoya T."/>
            <person name="Hosaka K."/>
        </authorList>
    </citation>
    <scope>NUCLEOTIDE SEQUENCE</scope>
    <source>
        <strain evidence="3">MO-923</strain>
    </source>
</reference>
<name>A0AAV5A3X1_9AGAM</name>
<proteinExistence type="predicted"/>
<keyword evidence="2" id="KW-0812">Transmembrane</keyword>
<evidence type="ECO:0000256" key="1">
    <source>
        <dbReference type="SAM" id="MobiDB-lite"/>
    </source>
</evidence>
<keyword evidence="2" id="KW-1133">Transmembrane helix</keyword>
<feature type="region of interest" description="Disordered" evidence="1">
    <location>
        <begin position="188"/>
        <end position="227"/>
    </location>
</feature>
<gene>
    <name evidence="3" type="ORF">Clacol_001651</name>
</gene>
<feature type="region of interest" description="Disordered" evidence="1">
    <location>
        <begin position="239"/>
        <end position="316"/>
    </location>
</feature>
<evidence type="ECO:0000313" key="3">
    <source>
        <dbReference type="EMBL" id="GJJ07449.1"/>
    </source>
</evidence>
<feature type="compositionally biased region" description="Polar residues" evidence="1">
    <location>
        <begin position="211"/>
        <end position="225"/>
    </location>
</feature>
<keyword evidence="2" id="KW-0472">Membrane</keyword>
<accession>A0AAV5A3X1</accession>
<dbReference type="Proteomes" id="UP001050691">
    <property type="component" value="Unassembled WGS sequence"/>
</dbReference>
<evidence type="ECO:0000313" key="4">
    <source>
        <dbReference type="Proteomes" id="UP001050691"/>
    </source>
</evidence>
<sequence>MSACGDCQVGFLAPNAWPTYKEWAKSCSVSNEGGIYPDAIPLSLANTIPLWARLSTRDTGDPRWSYGVSKGVATGHFLINSNFISSAVQMQPTCSSHQSVSLPIGTAFIGLIGGILFTLLGVFLYRRRSARVIPPPIRYHTAPDNTPLHPLLPRSAHSFGTNFLRRIFEQEEESGRIEPYDISTAATRFPPHPAAFPPNRTPGVPTIVSIAPSQRGPSRQASANSLGPVAFSTYPSLLTHSRSQSHMKPSSRPQTATSQLSAGPQQLTCSHQPCPLEAGPSALVPLSSPTEPSSPANTDRRWPEGSEEPPAYRRKS</sequence>
<comment type="caution">
    <text evidence="3">The sequence shown here is derived from an EMBL/GenBank/DDBJ whole genome shotgun (WGS) entry which is preliminary data.</text>
</comment>
<dbReference type="AlphaFoldDB" id="A0AAV5A3X1"/>
<protein>
    <recommendedName>
        <fullName evidence="5">Transmembrane protein</fullName>
    </recommendedName>
</protein>
<feature type="compositionally biased region" description="Polar residues" evidence="1">
    <location>
        <begin position="287"/>
        <end position="297"/>
    </location>
</feature>
<feature type="compositionally biased region" description="Polar residues" evidence="1">
    <location>
        <begin position="239"/>
        <end position="271"/>
    </location>
</feature>